<comment type="caution">
    <text evidence="3">The sequence shown here is derived from an EMBL/GenBank/DDBJ whole genome shotgun (WGS) entry which is preliminary data.</text>
</comment>
<feature type="signal peptide" evidence="2">
    <location>
        <begin position="1"/>
        <end position="21"/>
    </location>
</feature>
<dbReference type="PROSITE" id="PS51257">
    <property type="entry name" value="PROKAR_LIPOPROTEIN"/>
    <property type="match status" value="1"/>
</dbReference>
<name>A0A4U1CM75_9SPHI</name>
<dbReference type="RefSeq" id="WP_136835752.1">
    <property type="nucleotide sequence ID" value="NZ_SWBQ01000002.1"/>
</dbReference>
<dbReference type="OrthoDB" id="8457242at2"/>
<dbReference type="EMBL" id="SWBQ01000002">
    <property type="protein sequence ID" value="TKC07451.1"/>
    <property type="molecule type" value="Genomic_DNA"/>
</dbReference>
<dbReference type="Proteomes" id="UP000307244">
    <property type="component" value="Unassembled WGS sequence"/>
</dbReference>
<dbReference type="AlphaFoldDB" id="A0A4U1CM75"/>
<proteinExistence type="predicted"/>
<keyword evidence="4" id="KW-1185">Reference proteome</keyword>
<feature type="region of interest" description="Disordered" evidence="1">
    <location>
        <begin position="86"/>
        <end position="113"/>
    </location>
</feature>
<protein>
    <submittedName>
        <fullName evidence="3">Collagen-like protein</fullName>
    </submittedName>
</protein>
<reference evidence="3 4" key="1">
    <citation type="submission" date="2019-04" db="EMBL/GenBank/DDBJ databases">
        <title>Pedobacter sp. RP-3-15 sp. nov., isolated from Arctic soil.</title>
        <authorList>
            <person name="Dahal R.H."/>
            <person name="Kim D.-U."/>
        </authorList>
    </citation>
    <scope>NUCLEOTIDE SEQUENCE [LARGE SCALE GENOMIC DNA]</scope>
    <source>
        <strain evidence="3 4">RP-3-15</strain>
    </source>
</reference>
<evidence type="ECO:0000256" key="2">
    <source>
        <dbReference type="SAM" id="SignalP"/>
    </source>
</evidence>
<keyword evidence="3" id="KW-0176">Collagen</keyword>
<sequence>MKTLYIIKKGIFILALLSVMASCGKDGSVGPQGSEGTPGIPGKDGAVMLSGNGVPATTLGNSGDMYLDKTASNLYGPKTGSGWGIPLGLKGSDGTPGSPGTPGATGPSGTAGSRILSGLTNPEATSGVLGDYYLNRTSGDFFGPKTALGWGTAINLKGTANVVASTWVDYNWNNTNANTQKIMAHSIPTPIFNAIGYPNLQVFYNAGGVLLVYGRNYGSSHNVLFDYSFRNARYSLAVSHSAIPNYQFFISIESLNGANLLDTEYSSIRGNRFRYVLIPPGRQLDASAATLRNGQPDWSKKSYTEVKEILGIQD</sequence>
<gene>
    <name evidence="3" type="ORF">FA047_09400</name>
</gene>
<accession>A0A4U1CM75</accession>
<feature type="compositionally biased region" description="Low complexity" evidence="1">
    <location>
        <begin position="92"/>
        <end position="113"/>
    </location>
</feature>
<evidence type="ECO:0000313" key="3">
    <source>
        <dbReference type="EMBL" id="TKC07451.1"/>
    </source>
</evidence>
<evidence type="ECO:0000256" key="1">
    <source>
        <dbReference type="SAM" id="MobiDB-lite"/>
    </source>
</evidence>
<evidence type="ECO:0000313" key="4">
    <source>
        <dbReference type="Proteomes" id="UP000307244"/>
    </source>
</evidence>
<keyword evidence="2" id="KW-0732">Signal</keyword>
<feature type="chain" id="PRO_5020787731" evidence="2">
    <location>
        <begin position="22"/>
        <end position="314"/>
    </location>
</feature>
<organism evidence="3 4">
    <name type="scientific">Pedobacter frigoris</name>
    <dbReference type="NCBI Taxonomy" id="2571272"/>
    <lineage>
        <taxon>Bacteria</taxon>
        <taxon>Pseudomonadati</taxon>
        <taxon>Bacteroidota</taxon>
        <taxon>Sphingobacteriia</taxon>
        <taxon>Sphingobacteriales</taxon>
        <taxon>Sphingobacteriaceae</taxon>
        <taxon>Pedobacter</taxon>
    </lineage>
</organism>